<name>A0A5C8ZM47_9GAMM</name>
<keyword evidence="3" id="KW-1185">Reference proteome</keyword>
<proteinExistence type="predicted"/>
<accession>A0A5C8ZM47</accession>
<dbReference type="Proteomes" id="UP000321933">
    <property type="component" value="Unassembled WGS sequence"/>
</dbReference>
<dbReference type="PROSITE" id="PS50075">
    <property type="entry name" value="CARRIER"/>
    <property type="match status" value="1"/>
</dbReference>
<organism evidence="2 3">
    <name type="scientific">Parahaliea aestuarii</name>
    <dbReference type="NCBI Taxonomy" id="1852021"/>
    <lineage>
        <taxon>Bacteria</taxon>
        <taxon>Pseudomonadati</taxon>
        <taxon>Pseudomonadota</taxon>
        <taxon>Gammaproteobacteria</taxon>
        <taxon>Cellvibrionales</taxon>
        <taxon>Halieaceae</taxon>
        <taxon>Parahaliea</taxon>
    </lineage>
</organism>
<dbReference type="InterPro" id="IPR009081">
    <property type="entry name" value="PP-bd_ACP"/>
</dbReference>
<dbReference type="AlphaFoldDB" id="A0A5C8ZM47"/>
<gene>
    <name evidence="2" type="ORF">FVW59_16595</name>
</gene>
<protein>
    <submittedName>
        <fullName evidence="2">Acyl carrier protein</fullName>
    </submittedName>
</protein>
<feature type="domain" description="Carrier" evidence="1">
    <location>
        <begin position="9"/>
        <end position="88"/>
    </location>
</feature>
<evidence type="ECO:0000259" key="1">
    <source>
        <dbReference type="PROSITE" id="PS50075"/>
    </source>
</evidence>
<evidence type="ECO:0000313" key="3">
    <source>
        <dbReference type="Proteomes" id="UP000321933"/>
    </source>
</evidence>
<dbReference type="InterPro" id="IPR036736">
    <property type="entry name" value="ACP-like_sf"/>
</dbReference>
<dbReference type="EMBL" id="VRYZ01000008">
    <property type="protein sequence ID" value="TXS89636.1"/>
    <property type="molecule type" value="Genomic_DNA"/>
</dbReference>
<sequence>MSNRGAMRMDTLALTRSILKTNLQLDEAAHFDRDVALLGALPEFNSLTITSILATIEDETGCEIHDDEISADIFESVGTLVDFIDEKLA</sequence>
<dbReference type="OrthoDB" id="8527261at2"/>
<dbReference type="SUPFAM" id="SSF47336">
    <property type="entry name" value="ACP-like"/>
    <property type="match status" value="1"/>
</dbReference>
<reference evidence="2 3" key="1">
    <citation type="submission" date="2019-08" db="EMBL/GenBank/DDBJ databases">
        <title>Parahaliea maris sp. nov., isolated from the surface seawater.</title>
        <authorList>
            <person name="Liu Y."/>
        </authorList>
    </citation>
    <scope>NUCLEOTIDE SEQUENCE [LARGE SCALE GENOMIC DNA]</scope>
    <source>
        <strain evidence="2 3">S2-26</strain>
    </source>
</reference>
<dbReference type="Gene3D" id="1.10.1200.10">
    <property type="entry name" value="ACP-like"/>
    <property type="match status" value="1"/>
</dbReference>
<comment type="caution">
    <text evidence="2">The sequence shown here is derived from an EMBL/GenBank/DDBJ whole genome shotgun (WGS) entry which is preliminary data.</text>
</comment>
<evidence type="ECO:0000313" key="2">
    <source>
        <dbReference type="EMBL" id="TXS89636.1"/>
    </source>
</evidence>
<dbReference type="RefSeq" id="WP_148065494.1">
    <property type="nucleotide sequence ID" value="NZ_VRYZ01000008.1"/>
</dbReference>